<dbReference type="Pfam" id="PF01590">
    <property type="entry name" value="GAF"/>
    <property type="match status" value="1"/>
</dbReference>
<dbReference type="InterPro" id="IPR029016">
    <property type="entry name" value="GAF-like_dom_sf"/>
</dbReference>
<dbReference type="InterPro" id="IPR005467">
    <property type="entry name" value="His_kinase_dom"/>
</dbReference>
<dbReference type="InterPro" id="IPR036890">
    <property type="entry name" value="HATPase_C_sf"/>
</dbReference>
<dbReference type="EC" id="2.7.13.3" evidence="2"/>
<dbReference type="Gene3D" id="3.30.450.40">
    <property type="match status" value="1"/>
</dbReference>
<dbReference type="PRINTS" id="PR00344">
    <property type="entry name" value="BCTRLSENSOR"/>
</dbReference>
<evidence type="ECO:0000313" key="10">
    <source>
        <dbReference type="EMBL" id="OOV86353.1"/>
    </source>
</evidence>
<name>A0A1T1H937_OCELI</name>
<evidence type="ECO:0000259" key="9">
    <source>
        <dbReference type="PROSITE" id="PS50112"/>
    </source>
</evidence>
<dbReference type="Gene3D" id="3.30.450.20">
    <property type="entry name" value="PAS domain"/>
    <property type="match status" value="1"/>
</dbReference>
<comment type="caution">
    <text evidence="10">The sequence shown here is derived from an EMBL/GenBank/DDBJ whole genome shotgun (WGS) entry which is preliminary data.</text>
</comment>
<dbReference type="GO" id="GO:0000155">
    <property type="term" value="F:phosphorelay sensor kinase activity"/>
    <property type="evidence" value="ECO:0007669"/>
    <property type="project" value="InterPro"/>
</dbReference>
<evidence type="ECO:0000256" key="1">
    <source>
        <dbReference type="ARBA" id="ARBA00000085"/>
    </source>
</evidence>
<dbReference type="InterPro" id="IPR035965">
    <property type="entry name" value="PAS-like_dom_sf"/>
</dbReference>
<dbReference type="InterPro" id="IPR011006">
    <property type="entry name" value="CheY-like_superfamily"/>
</dbReference>
<feature type="domain" description="Histidine kinase" evidence="7">
    <location>
        <begin position="624"/>
        <end position="847"/>
    </location>
</feature>
<dbReference type="PROSITE" id="PS50109">
    <property type="entry name" value="HIS_KIN"/>
    <property type="match status" value="1"/>
</dbReference>
<dbReference type="SUPFAM" id="SSF52172">
    <property type="entry name" value="CheY-like"/>
    <property type="match status" value="1"/>
</dbReference>
<protein>
    <recommendedName>
        <fullName evidence="2">histidine kinase</fullName>
        <ecNumber evidence="2">2.7.13.3</ecNumber>
    </recommendedName>
</protein>
<feature type="domain" description="PAS" evidence="9">
    <location>
        <begin position="487"/>
        <end position="539"/>
    </location>
</feature>
<dbReference type="Gene3D" id="3.40.50.2300">
    <property type="match status" value="1"/>
</dbReference>
<organism evidence="10 11">
    <name type="scientific">Oceanospirillum linum</name>
    <dbReference type="NCBI Taxonomy" id="966"/>
    <lineage>
        <taxon>Bacteria</taxon>
        <taxon>Pseudomonadati</taxon>
        <taxon>Pseudomonadota</taxon>
        <taxon>Gammaproteobacteria</taxon>
        <taxon>Oceanospirillales</taxon>
        <taxon>Oceanospirillaceae</taxon>
        <taxon>Oceanospirillum</taxon>
    </lineage>
</organism>
<evidence type="ECO:0000256" key="4">
    <source>
        <dbReference type="ARBA" id="ARBA00022679"/>
    </source>
</evidence>
<dbReference type="SMART" id="SM00448">
    <property type="entry name" value="REC"/>
    <property type="match status" value="1"/>
</dbReference>
<evidence type="ECO:0000256" key="3">
    <source>
        <dbReference type="ARBA" id="ARBA00022553"/>
    </source>
</evidence>
<keyword evidence="11" id="KW-1185">Reference proteome</keyword>
<dbReference type="InterPro" id="IPR036097">
    <property type="entry name" value="HisK_dim/P_sf"/>
</dbReference>
<dbReference type="InterPro" id="IPR003594">
    <property type="entry name" value="HATPase_dom"/>
</dbReference>
<dbReference type="PROSITE" id="PS50112">
    <property type="entry name" value="PAS"/>
    <property type="match status" value="1"/>
</dbReference>
<dbReference type="NCBIfam" id="TIGR00229">
    <property type="entry name" value="sensory_box"/>
    <property type="match status" value="1"/>
</dbReference>
<dbReference type="CDD" id="cd00130">
    <property type="entry name" value="PAS"/>
    <property type="match status" value="1"/>
</dbReference>
<dbReference type="Pfam" id="PF00512">
    <property type="entry name" value="HisKA"/>
    <property type="match status" value="1"/>
</dbReference>
<dbReference type="SUPFAM" id="SSF47384">
    <property type="entry name" value="Homodimeric domain of signal transducing histidine kinase"/>
    <property type="match status" value="1"/>
</dbReference>
<proteinExistence type="predicted"/>
<keyword evidence="3 6" id="KW-0597">Phosphoprotein</keyword>
<dbReference type="PANTHER" id="PTHR43065">
    <property type="entry name" value="SENSOR HISTIDINE KINASE"/>
    <property type="match status" value="1"/>
</dbReference>
<reference evidence="10" key="1">
    <citation type="submission" date="2017-02" db="EMBL/GenBank/DDBJ databases">
        <title>Draft Genome Sequence of the Salt Water Bacterium Oceanospirillum linum ATCC 11336.</title>
        <authorList>
            <person name="Trachtenberg A.M."/>
            <person name="Carney J.G."/>
            <person name="Linnane J.D."/>
            <person name="Rheaume B.A."/>
            <person name="Pitts N.L."/>
            <person name="Mykles D.L."/>
            <person name="Maclea K.S."/>
        </authorList>
    </citation>
    <scope>NUCLEOTIDE SEQUENCE [LARGE SCALE GENOMIC DNA]</scope>
    <source>
        <strain evidence="10">ATCC 11336</strain>
    </source>
</reference>
<keyword evidence="4" id="KW-0808">Transferase</keyword>
<dbReference type="Pfam" id="PF00072">
    <property type="entry name" value="Response_reg"/>
    <property type="match status" value="1"/>
</dbReference>
<dbReference type="RefSeq" id="WP_078320472.1">
    <property type="nucleotide sequence ID" value="NZ_FXTS01000008.1"/>
</dbReference>
<dbReference type="SUPFAM" id="SSF55785">
    <property type="entry name" value="PYP-like sensor domain (PAS domain)"/>
    <property type="match status" value="1"/>
</dbReference>
<dbReference type="Gene3D" id="1.10.287.130">
    <property type="match status" value="1"/>
</dbReference>
<dbReference type="InterPro" id="IPR000014">
    <property type="entry name" value="PAS"/>
</dbReference>
<comment type="catalytic activity">
    <reaction evidence="1">
        <text>ATP + protein L-histidine = ADP + protein N-phospho-L-histidine.</text>
        <dbReference type="EC" id="2.7.13.3"/>
    </reaction>
</comment>
<dbReference type="Pfam" id="PF02518">
    <property type="entry name" value="HATPase_c"/>
    <property type="match status" value="1"/>
</dbReference>
<dbReference type="InterPro" id="IPR004358">
    <property type="entry name" value="Sig_transdc_His_kin-like_C"/>
</dbReference>
<dbReference type="PROSITE" id="PS50110">
    <property type="entry name" value="RESPONSE_REGULATORY"/>
    <property type="match status" value="1"/>
</dbReference>
<evidence type="ECO:0000256" key="6">
    <source>
        <dbReference type="PROSITE-ProRule" id="PRU00169"/>
    </source>
</evidence>
<dbReference type="Gene3D" id="3.30.565.10">
    <property type="entry name" value="Histidine kinase-like ATPase, C-terminal domain"/>
    <property type="match status" value="1"/>
</dbReference>
<dbReference type="InterPro" id="IPR003661">
    <property type="entry name" value="HisK_dim/P_dom"/>
</dbReference>
<dbReference type="SUPFAM" id="SSF55874">
    <property type="entry name" value="ATPase domain of HSP90 chaperone/DNA topoisomerase II/histidine kinase"/>
    <property type="match status" value="1"/>
</dbReference>
<dbReference type="EMBL" id="MTSD02000007">
    <property type="protein sequence ID" value="OOV86353.1"/>
    <property type="molecule type" value="Genomic_DNA"/>
</dbReference>
<dbReference type="SMART" id="SM00091">
    <property type="entry name" value="PAS"/>
    <property type="match status" value="2"/>
</dbReference>
<feature type="domain" description="Response regulatory" evidence="8">
    <location>
        <begin position="870"/>
        <end position="986"/>
    </location>
</feature>
<evidence type="ECO:0000256" key="2">
    <source>
        <dbReference type="ARBA" id="ARBA00012438"/>
    </source>
</evidence>
<dbReference type="SMART" id="SM00387">
    <property type="entry name" value="HATPase_c"/>
    <property type="match status" value="1"/>
</dbReference>
<dbReference type="SUPFAM" id="SSF55781">
    <property type="entry name" value="GAF domain-like"/>
    <property type="match status" value="1"/>
</dbReference>
<dbReference type="STRING" id="966.BTA35_0214185"/>
<dbReference type="SMART" id="SM00388">
    <property type="entry name" value="HisKA"/>
    <property type="match status" value="1"/>
</dbReference>
<evidence type="ECO:0000313" key="11">
    <source>
        <dbReference type="Proteomes" id="UP000190064"/>
    </source>
</evidence>
<gene>
    <name evidence="10" type="ORF">BTA35_0214185</name>
</gene>
<evidence type="ECO:0000259" key="8">
    <source>
        <dbReference type="PROSITE" id="PS50110"/>
    </source>
</evidence>
<evidence type="ECO:0000256" key="5">
    <source>
        <dbReference type="ARBA" id="ARBA00022777"/>
    </source>
</evidence>
<dbReference type="Proteomes" id="UP000190064">
    <property type="component" value="Unassembled WGS sequence"/>
</dbReference>
<dbReference type="PANTHER" id="PTHR43065:SF42">
    <property type="entry name" value="TWO-COMPONENT SENSOR PPRA"/>
    <property type="match status" value="1"/>
</dbReference>
<dbReference type="InterPro" id="IPR001789">
    <property type="entry name" value="Sig_transdc_resp-reg_receiver"/>
</dbReference>
<sequence>MSGSAETSEKALYASLLLLKQFESRVPLPDIMVSALESMISLSGSRFAFLLHNHSGTLISEFTAHAPENTTDKEHLKKHATEIYSCLLPQIRRTAPLIANSSTAVKAELANTLAWRLFQRLMLIPLTNSMGDKKGILVLFGRQNNYGTDDINRLEPLISLCVNLLILDELRPEEESQLARRAKTDLKTEAISGQDFQFINSKAPRFITTAEGIIINHNSSAGSLLAFPSERLTGQVITRLIPKLKLNLHQKDPDELQELKAHSKAGNLINVRVSCLPFIKHSELLFSIQIQDVRAELETNTERHEKSIRIRKQQRATLEVARIATQEDAPFEQLVREICQLASNTLQAPRAGIWLAEEDTPVYRNVVQIDHAQANYCEKTPLLLNSNTTFVRQLEQVRVLSLSNLNRPDSDNGFLSQEYIRRNQTATLICAAFIKNSNLIGFLMIEDTQRTQWHKDQYNFVREVANYLHILVLNEHRRKIQSDLIQQEQQFRLLFFDSPLSLMAFDRETFQFIAVNHTATEVFGYSLNEMLSKGIYDLIPVQQVMDIHALVSINNENGNYHVLESRMQKHSGDVVDVEIHSHSINLSSRPSILMVVHDITEKKRIESRMRRTQKMEAIGQLVGGIAHDFNNITNIIRGHAELLEMKLGDNEKTNKHLCAINKAATRTTSLTHKLMQFSRQQQINSEVCHIDDILSDLIELITKSLTRNIQIVLEISKDLWPVLIDRGDFEDVMINLAINARDAMDGQGTLTIGATNVSLDTDDSLIVRNRQPGDYICISVKDTGSGIPKELQEKIFDPFFTTKEKGKGTGLGLSMVYGFAKRSSGFLEVESHENIGTTFCLWLPRSETVSTAGDSSATLIPEVEIPAGHAALVVDDEEDIRSSLHEILETIGFKTQQAGSADEAKEIIKNEPQNFSLVLSDIVMPGSENGVQLAQWIRTRTPETRVILASGYAENVSLTEARKYSCELLKKPFGKEDILNILSHWRWDKK</sequence>
<dbReference type="CDD" id="cd00082">
    <property type="entry name" value="HisKA"/>
    <property type="match status" value="1"/>
</dbReference>
<evidence type="ECO:0000259" key="7">
    <source>
        <dbReference type="PROSITE" id="PS50109"/>
    </source>
</evidence>
<dbReference type="AlphaFoldDB" id="A0A1T1H937"/>
<accession>A0A1T1H937</accession>
<dbReference type="Pfam" id="PF13426">
    <property type="entry name" value="PAS_9"/>
    <property type="match status" value="2"/>
</dbReference>
<keyword evidence="5" id="KW-0418">Kinase</keyword>
<feature type="modified residue" description="4-aspartylphosphate" evidence="6">
    <location>
        <position position="921"/>
    </location>
</feature>
<dbReference type="InterPro" id="IPR003018">
    <property type="entry name" value="GAF"/>
</dbReference>